<dbReference type="InterPro" id="IPR006571">
    <property type="entry name" value="TLDc_dom"/>
</dbReference>
<dbReference type="PANTHER" id="PTHR24410">
    <property type="entry name" value="HL07962P-RELATED"/>
    <property type="match status" value="1"/>
</dbReference>
<protein>
    <recommendedName>
        <fullName evidence="5">BTB domain-containing protein</fullName>
    </recommendedName>
</protein>
<evidence type="ECO:0000259" key="2">
    <source>
        <dbReference type="PROSITE" id="PS51886"/>
    </source>
</evidence>
<feature type="domain" description="TLDc" evidence="2">
    <location>
        <begin position="304"/>
        <end position="487"/>
    </location>
</feature>
<dbReference type="InterPro" id="IPR011333">
    <property type="entry name" value="SKP1/BTB/POZ_sf"/>
</dbReference>
<proteinExistence type="predicted"/>
<organism evidence="3 4">
    <name type="scientific">Diversispora epigaea</name>
    <dbReference type="NCBI Taxonomy" id="1348612"/>
    <lineage>
        <taxon>Eukaryota</taxon>
        <taxon>Fungi</taxon>
        <taxon>Fungi incertae sedis</taxon>
        <taxon>Mucoromycota</taxon>
        <taxon>Glomeromycotina</taxon>
        <taxon>Glomeromycetes</taxon>
        <taxon>Diversisporales</taxon>
        <taxon>Diversisporaceae</taxon>
        <taxon>Diversispora</taxon>
    </lineage>
</organism>
<dbReference type="Gene3D" id="1.25.40.420">
    <property type="match status" value="1"/>
</dbReference>
<dbReference type="Proteomes" id="UP000266861">
    <property type="component" value="Unassembled WGS sequence"/>
</dbReference>
<name>A0A397GQZ7_9GLOM</name>
<sequence length="489" mass="56731">MTTQFYARLSNDLTQLLESGVNCDVSIEVDEEEVPLVNIYKVHSIILQSRNPYFKKKFDEINFNENHVKVLKLPNISVKVFNIIIKYIYSGKISLEKLENSLIFDLLIASNELELDELVEHLQSHLVNDNSSWLRLKFAQIYRTSYQVKSFKIIQDFCSNIIAKNPNIIFGSENFHSLPEDALISILKQDDLQLDEGKIWEYVIEWGKAKNPYLPANLDKWTSENFLSLKETLKGCLPHIRYFSFSKKDVVEKIYPYQQLLEHQLFSDITIKFITPTMPISSIVLPPRKILNTTLPTRNTFSSNIITKEHVLEISSWIDKKETPYIENNPYEFKLLVRGSRDGFDVKTIYNICDKVSKTIIILKVKGTEEILGGYNPFEWENNNDYAKNTKESFIYSLNTANKKNSILSRALNYYSSVLNSPSNLWLSFGCALYLKGNLKTEESCYCMRSNEYPIPIRSGEFISPYLSPPSVESLFSVEEYEIFKIFLK</sequence>
<dbReference type="PANTHER" id="PTHR24410:SF23">
    <property type="entry name" value="BTB DOMAIN-CONTAINING PROTEIN-RELATED"/>
    <property type="match status" value="1"/>
</dbReference>
<evidence type="ECO:0000313" key="4">
    <source>
        <dbReference type="Proteomes" id="UP000266861"/>
    </source>
</evidence>
<keyword evidence="4" id="KW-1185">Reference proteome</keyword>
<reference evidence="3 4" key="1">
    <citation type="submission" date="2018-08" db="EMBL/GenBank/DDBJ databases">
        <title>Genome and evolution of the arbuscular mycorrhizal fungus Diversispora epigaea (formerly Glomus versiforme) and its bacterial endosymbionts.</title>
        <authorList>
            <person name="Sun X."/>
            <person name="Fei Z."/>
            <person name="Harrison M."/>
        </authorList>
    </citation>
    <scope>NUCLEOTIDE SEQUENCE [LARGE SCALE GENOMIC DNA]</scope>
    <source>
        <strain evidence="3 4">IT104</strain>
    </source>
</reference>
<dbReference type="Gene3D" id="3.30.710.10">
    <property type="entry name" value="Potassium Channel Kv1.1, Chain A"/>
    <property type="match status" value="1"/>
</dbReference>
<dbReference type="InterPro" id="IPR000210">
    <property type="entry name" value="BTB/POZ_dom"/>
</dbReference>
<comment type="caution">
    <text evidence="3">The sequence shown here is derived from an EMBL/GenBank/DDBJ whole genome shotgun (WGS) entry which is preliminary data.</text>
</comment>
<dbReference type="PROSITE" id="PS50097">
    <property type="entry name" value="BTB"/>
    <property type="match status" value="1"/>
</dbReference>
<dbReference type="Pfam" id="PF00651">
    <property type="entry name" value="BTB"/>
    <property type="match status" value="1"/>
</dbReference>
<feature type="domain" description="BTB" evidence="1">
    <location>
        <begin position="23"/>
        <end position="97"/>
    </location>
</feature>
<gene>
    <name evidence="3" type="ORF">Glove_478g25</name>
</gene>
<dbReference type="SUPFAM" id="SSF54695">
    <property type="entry name" value="POZ domain"/>
    <property type="match status" value="1"/>
</dbReference>
<evidence type="ECO:0000313" key="3">
    <source>
        <dbReference type="EMBL" id="RHZ51453.1"/>
    </source>
</evidence>
<dbReference type="PROSITE" id="PS51886">
    <property type="entry name" value="TLDC"/>
    <property type="match status" value="1"/>
</dbReference>
<dbReference type="Pfam" id="PF07534">
    <property type="entry name" value="TLD"/>
    <property type="match status" value="1"/>
</dbReference>
<accession>A0A397GQZ7</accession>
<dbReference type="InterPro" id="IPR051481">
    <property type="entry name" value="BTB-POZ/Galectin-3-binding"/>
</dbReference>
<dbReference type="AlphaFoldDB" id="A0A397GQZ7"/>
<evidence type="ECO:0008006" key="5">
    <source>
        <dbReference type="Google" id="ProtNLM"/>
    </source>
</evidence>
<evidence type="ECO:0000259" key="1">
    <source>
        <dbReference type="PROSITE" id="PS50097"/>
    </source>
</evidence>
<dbReference type="InterPro" id="IPR011705">
    <property type="entry name" value="BACK"/>
</dbReference>
<dbReference type="SMART" id="SM00225">
    <property type="entry name" value="BTB"/>
    <property type="match status" value="1"/>
</dbReference>
<dbReference type="Pfam" id="PF07707">
    <property type="entry name" value="BACK"/>
    <property type="match status" value="1"/>
</dbReference>
<dbReference type="EMBL" id="PQFF01000417">
    <property type="protein sequence ID" value="RHZ51453.1"/>
    <property type="molecule type" value="Genomic_DNA"/>
</dbReference>
<dbReference type="CDD" id="cd18186">
    <property type="entry name" value="BTB_POZ_ZBTB_KLHL-like"/>
    <property type="match status" value="1"/>
</dbReference>